<accession>G3AMK3</accession>
<feature type="transmembrane region" description="Helical" evidence="7">
    <location>
        <begin position="82"/>
        <end position="103"/>
    </location>
</feature>
<dbReference type="InterPro" id="IPR005828">
    <property type="entry name" value="MFS_sugar_transport-like"/>
</dbReference>
<dbReference type="OrthoDB" id="4540492at2759"/>
<dbReference type="PANTHER" id="PTHR23503">
    <property type="entry name" value="SOLUTE CARRIER FAMILY 2"/>
    <property type="match status" value="1"/>
</dbReference>
<dbReference type="InterPro" id="IPR045263">
    <property type="entry name" value="GLUT"/>
</dbReference>
<dbReference type="InterPro" id="IPR005829">
    <property type="entry name" value="Sugar_transporter_CS"/>
</dbReference>
<dbReference type="GeneID" id="18873575"/>
<dbReference type="Pfam" id="PF00083">
    <property type="entry name" value="Sugar_tr"/>
    <property type="match status" value="1"/>
</dbReference>
<dbReference type="InterPro" id="IPR003663">
    <property type="entry name" value="Sugar/inositol_transpt"/>
</dbReference>
<dbReference type="InParanoid" id="G3AMK3"/>
<dbReference type="KEGG" id="spaa:SPAPADRAFT_60799"/>
<dbReference type="GO" id="GO:0015149">
    <property type="term" value="F:hexose transmembrane transporter activity"/>
    <property type="evidence" value="ECO:0007669"/>
    <property type="project" value="TreeGrafter"/>
</dbReference>
<keyword evidence="3" id="KW-0813">Transport</keyword>
<dbReference type="PROSITE" id="PS00216">
    <property type="entry name" value="SUGAR_TRANSPORT_1"/>
    <property type="match status" value="1"/>
</dbReference>
<name>G3AMK3_SPAPN</name>
<dbReference type="EMBL" id="GL996501">
    <property type="protein sequence ID" value="EGW33447.1"/>
    <property type="molecule type" value="Genomic_DNA"/>
</dbReference>
<sequence length="516" mass="56985">MHPPTTIHNFIEKRHSITFKLAWSTFIICLCALQFGYHLAELNAPGDVLSCHFHKPGPADSYNDTIWYQFGRNQCIPMSEQGVAYITTSFTVGGLLVSVLLGSTSISMDYGRKPLLLGSSSFFVLGSLLMILANNIWIMNLGRLFNGIGCGSALTISPILINELTPINHRGLMGAIMQIAVSVGIFLAQLVSYFFSNDQQWRIVFVFAFGIALVQLVGLFTIPESPKWLILNNADVVTATEILTELRTDHSTIEHEIEHWKHLTFGPIKETSEVSPLLQRHNSTVSVCSSVSSRQSLEPPAVTIYDFIFTRKYRHQFIAVVLIMTGQQLSGMNAITYYGVKILNTVFNHHGSGGGNRVLVLTCAFSVVNMISSTVVAPLIDRIGRKPLLLASVATCGICSLVLAIGIPNKYDIAVITACYGFIIGFAIGLGPIPFLMISELTGHEVVSLAQSFGTVTNWTSNMIIAFMFPLLQNLIGGVVFYIFSVICLVYFVAFWFKIPETKGIHHVVEVWRDYD</sequence>
<dbReference type="AlphaFoldDB" id="G3AMK3"/>
<dbReference type="PROSITE" id="PS50850">
    <property type="entry name" value="MFS"/>
    <property type="match status" value="1"/>
</dbReference>
<keyword evidence="4 7" id="KW-0812">Transmembrane</keyword>
<evidence type="ECO:0000256" key="4">
    <source>
        <dbReference type="ARBA" id="ARBA00022692"/>
    </source>
</evidence>
<dbReference type="SUPFAM" id="SSF103473">
    <property type="entry name" value="MFS general substrate transporter"/>
    <property type="match status" value="1"/>
</dbReference>
<feature type="transmembrane region" description="Helical" evidence="7">
    <location>
        <begin position="115"/>
        <end position="138"/>
    </location>
</feature>
<evidence type="ECO:0000256" key="3">
    <source>
        <dbReference type="ARBA" id="ARBA00022448"/>
    </source>
</evidence>
<dbReference type="InterPro" id="IPR020846">
    <property type="entry name" value="MFS_dom"/>
</dbReference>
<dbReference type="PROSITE" id="PS00217">
    <property type="entry name" value="SUGAR_TRANSPORT_2"/>
    <property type="match status" value="1"/>
</dbReference>
<dbReference type="GO" id="GO:0016020">
    <property type="term" value="C:membrane"/>
    <property type="evidence" value="ECO:0007669"/>
    <property type="project" value="UniProtKB-SubCell"/>
</dbReference>
<dbReference type="PRINTS" id="PR00171">
    <property type="entry name" value="SUGRTRNSPORT"/>
</dbReference>
<feature type="transmembrane region" description="Helical" evidence="7">
    <location>
        <begin position="387"/>
        <end position="407"/>
    </location>
</feature>
<dbReference type="Proteomes" id="UP000000709">
    <property type="component" value="Unassembled WGS sequence"/>
</dbReference>
<evidence type="ECO:0000256" key="2">
    <source>
        <dbReference type="ARBA" id="ARBA00010992"/>
    </source>
</evidence>
<feature type="transmembrane region" description="Helical" evidence="7">
    <location>
        <begin position="201"/>
        <end position="222"/>
    </location>
</feature>
<evidence type="ECO:0000313" key="9">
    <source>
        <dbReference type="EMBL" id="EGW33447.1"/>
    </source>
</evidence>
<feature type="transmembrane region" description="Helical" evidence="7">
    <location>
        <begin position="173"/>
        <end position="195"/>
    </location>
</feature>
<evidence type="ECO:0000256" key="1">
    <source>
        <dbReference type="ARBA" id="ARBA00004141"/>
    </source>
</evidence>
<comment type="similarity">
    <text evidence="2">Belongs to the major facilitator superfamily. Sugar transporter (TC 2.A.1.1) family.</text>
</comment>
<feature type="transmembrane region" description="Helical" evidence="7">
    <location>
        <begin position="475"/>
        <end position="497"/>
    </location>
</feature>
<evidence type="ECO:0000256" key="7">
    <source>
        <dbReference type="SAM" id="Phobius"/>
    </source>
</evidence>
<keyword evidence="6 7" id="KW-0472">Membrane</keyword>
<evidence type="ECO:0000259" key="8">
    <source>
        <dbReference type="PROSITE" id="PS50850"/>
    </source>
</evidence>
<evidence type="ECO:0000256" key="6">
    <source>
        <dbReference type="ARBA" id="ARBA00023136"/>
    </source>
</evidence>
<dbReference type="PANTHER" id="PTHR23503:SF8">
    <property type="entry name" value="FACILITATED GLUCOSE TRANSPORTER PROTEIN 1"/>
    <property type="match status" value="1"/>
</dbReference>
<protein>
    <recommendedName>
        <fullName evidence="8">Major facilitator superfamily (MFS) profile domain-containing protein</fullName>
    </recommendedName>
</protein>
<keyword evidence="5 7" id="KW-1133">Transmembrane helix</keyword>
<dbReference type="RefSeq" id="XP_007374962.1">
    <property type="nucleotide sequence ID" value="XM_007374900.1"/>
</dbReference>
<gene>
    <name evidence="9" type="ORF">SPAPADRAFT_60799</name>
</gene>
<dbReference type="InterPro" id="IPR036259">
    <property type="entry name" value="MFS_trans_sf"/>
</dbReference>
<dbReference type="Gene3D" id="1.20.1250.20">
    <property type="entry name" value="MFS general substrate transporter like domains"/>
    <property type="match status" value="1"/>
</dbReference>
<organism evidence="10">
    <name type="scientific">Spathaspora passalidarum (strain NRRL Y-27907 / 11-Y1)</name>
    <dbReference type="NCBI Taxonomy" id="619300"/>
    <lineage>
        <taxon>Eukaryota</taxon>
        <taxon>Fungi</taxon>
        <taxon>Dikarya</taxon>
        <taxon>Ascomycota</taxon>
        <taxon>Saccharomycotina</taxon>
        <taxon>Pichiomycetes</taxon>
        <taxon>Debaryomycetaceae</taxon>
        <taxon>Spathaspora</taxon>
    </lineage>
</organism>
<evidence type="ECO:0000256" key="5">
    <source>
        <dbReference type="ARBA" id="ARBA00022989"/>
    </source>
</evidence>
<feature type="domain" description="Major facilitator superfamily (MFS) profile" evidence="8">
    <location>
        <begin position="24"/>
        <end position="503"/>
    </location>
</feature>
<feature type="transmembrane region" description="Helical" evidence="7">
    <location>
        <begin position="413"/>
        <end position="437"/>
    </location>
</feature>
<keyword evidence="10" id="KW-1185">Reference proteome</keyword>
<feature type="transmembrane region" description="Helical" evidence="7">
    <location>
        <begin position="358"/>
        <end position="380"/>
    </location>
</feature>
<feature type="transmembrane region" description="Helical" evidence="7">
    <location>
        <begin position="21"/>
        <end position="40"/>
    </location>
</feature>
<feature type="transmembrane region" description="Helical" evidence="7">
    <location>
        <begin position="317"/>
        <end position="338"/>
    </location>
</feature>
<reference evidence="9 10" key="1">
    <citation type="journal article" date="2011" name="Proc. Natl. Acad. Sci. U.S.A.">
        <title>Comparative genomics of xylose-fermenting fungi for enhanced biofuel production.</title>
        <authorList>
            <person name="Wohlbach D.J."/>
            <person name="Kuo A."/>
            <person name="Sato T.K."/>
            <person name="Potts K.M."/>
            <person name="Salamov A.A."/>
            <person name="LaButti K.M."/>
            <person name="Sun H."/>
            <person name="Clum A."/>
            <person name="Pangilinan J.L."/>
            <person name="Lindquist E.A."/>
            <person name="Lucas S."/>
            <person name="Lapidus A."/>
            <person name="Jin M."/>
            <person name="Gunawan C."/>
            <person name="Balan V."/>
            <person name="Dale B.E."/>
            <person name="Jeffries T.W."/>
            <person name="Zinkel R."/>
            <person name="Barry K.W."/>
            <person name="Grigoriev I.V."/>
            <person name="Gasch A.P."/>
        </authorList>
    </citation>
    <scope>NUCLEOTIDE SEQUENCE [LARGE SCALE GENOMIC DNA]</scope>
    <source>
        <strain evidence="10">NRRL Y-27907 / 11-Y1</strain>
    </source>
</reference>
<dbReference type="eggNOG" id="KOG0569">
    <property type="taxonomic scope" value="Eukaryota"/>
</dbReference>
<dbReference type="OMA" id="SYRWRWI"/>
<evidence type="ECO:0000313" key="10">
    <source>
        <dbReference type="Proteomes" id="UP000000709"/>
    </source>
</evidence>
<comment type="subcellular location">
    <subcellularLocation>
        <location evidence="1">Membrane</location>
        <topology evidence="1">Multi-pass membrane protein</topology>
    </subcellularLocation>
</comment>
<dbReference type="HOGENOM" id="CLU_001265_30_5_1"/>
<proteinExistence type="inferred from homology"/>